<evidence type="ECO:0000256" key="6">
    <source>
        <dbReference type="RuleBase" id="RU361140"/>
    </source>
</evidence>
<dbReference type="PANTHER" id="PTHR46825">
    <property type="entry name" value="D-ALANYL-D-ALANINE-CARBOXYPEPTIDASE/ENDOPEPTIDASE AMPH"/>
    <property type="match status" value="1"/>
</dbReference>
<feature type="signal peptide" evidence="7">
    <location>
        <begin position="1"/>
        <end position="24"/>
    </location>
</feature>
<dbReference type="Gene3D" id="3.40.710.10">
    <property type="entry name" value="DD-peptidase/beta-lactamase superfamily"/>
    <property type="match status" value="1"/>
</dbReference>
<dbReference type="PANTHER" id="PTHR46825:SF8">
    <property type="entry name" value="BETA-LACTAMASE-RELATED"/>
    <property type="match status" value="1"/>
</dbReference>
<evidence type="ECO:0000256" key="7">
    <source>
        <dbReference type="SAM" id="SignalP"/>
    </source>
</evidence>
<dbReference type="EMBL" id="AFOY02000010">
    <property type="protein sequence ID" value="EXF94538.1"/>
    <property type="molecule type" value="Genomic_DNA"/>
</dbReference>
<gene>
    <name evidence="9" type="primary">ampC</name>
    <name evidence="9" type="ORF">HK44_000855</name>
</gene>
<protein>
    <recommendedName>
        <fullName evidence="3 6">Beta-lactamase</fullName>
        <ecNumber evidence="3 6">3.5.2.6</ecNumber>
    </recommendedName>
</protein>
<dbReference type="InterPro" id="IPR001466">
    <property type="entry name" value="Beta-lactam-related"/>
</dbReference>
<evidence type="ECO:0000256" key="4">
    <source>
        <dbReference type="ARBA" id="ARBA00022801"/>
    </source>
</evidence>
<dbReference type="PROSITE" id="PS00336">
    <property type="entry name" value="BETA_LACTAMASE_C"/>
    <property type="match status" value="1"/>
</dbReference>
<comment type="caution">
    <text evidence="9">The sequence shown here is derived from an EMBL/GenBank/DDBJ whole genome shotgun (WGS) entry which is preliminary data.</text>
</comment>
<comment type="catalytic activity">
    <reaction evidence="1 6">
        <text>a beta-lactam + H2O = a substituted beta-amino acid</text>
        <dbReference type="Rhea" id="RHEA:20401"/>
        <dbReference type="ChEBI" id="CHEBI:15377"/>
        <dbReference type="ChEBI" id="CHEBI:35627"/>
        <dbReference type="ChEBI" id="CHEBI:140347"/>
        <dbReference type="EC" id="3.5.2.6"/>
    </reaction>
</comment>
<dbReference type="InterPro" id="IPR050491">
    <property type="entry name" value="AmpC-like"/>
</dbReference>
<comment type="similarity">
    <text evidence="2 6">Belongs to the class-C beta-lactamase family.</text>
</comment>
<dbReference type="OrthoDB" id="5377431at2"/>
<dbReference type="Proteomes" id="UP000022611">
    <property type="component" value="Unassembled WGS sequence"/>
</dbReference>
<dbReference type="NCBIfam" id="NF033085">
    <property type="entry name" value="bla_class_C"/>
    <property type="match status" value="1"/>
</dbReference>
<dbReference type="SUPFAM" id="SSF56601">
    <property type="entry name" value="beta-lactamase/transpeptidase-like"/>
    <property type="match status" value="1"/>
</dbReference>
<evidence type="ECO:0000256" key="5">
    <source>
        <dbReference type="ARBA" id="ARBA00023251"/>
    </source>
</evidence>
<name>A0A010SUD7_PSEFL</name>
<dbReference type="Pfam" id="PF00144">
    <property type="entry name" value="Beta-lactamase"/>
    <property type="match status" value="1"/>
</dbReference>
<dbReference type="InterPro" id="IPR012338">
    <property type="entry name" value="Beta-lactam/transpept-like"/>
</dbReference>
<dbReference type="InterPro" id="IPR001586">
    <property type="entry name" value="Beta-lactam_class-C_AS"/>
</dbReference>
<dbReference type="PATRIC" id="fig|1042209.11.peg.2512"/>
<dbReference type="GO" id="GO:0046677">
    <property type="term" value="P:response to antibiotic"/>
    <property type="evidence" value="ECO:0007669"/>
    <property type="project" value="UniProtKB-UniRule"/>
</dbReference>
<evidence type="ECO:0000256" key="3">
    <source>
        <dbReference type="ARBA" id="ARBA00012865"/>
    </source>
</evidence>
<organism evidence="9 10">
    <name type="scientific">Pseudomonas fluorescens HK44</name>
    <dbReference type="NCBI Taxonomy" id="1042209"/>
    <lineage>
        <taxon>Bacteria</taxon>
        <taxon>Pseudomonadati</taxon>
        <taxon>Pseudomonadota</taxon>
        <taxon>Gammaproteobacteria</taxon>
        <taxon>Pseudomonadales</taxon>
        <taxon>Pseudomonadaceae</taxon>
        <taxon>Pseudomonas</taxon>
    </lineage>
</organism>
<dbReference type="GO" id="GO:0030288">
    <property type="term" value="C:outer membrane-bounded periplasmic space"/>
    <property type="evidence" value="ECO:0007669"/>
    <property type="project" value="InterPro"/>
</dbReference>
<evidence type="ECO:0000256" key="1">
    <source>
        <dbReference type="ARBA" id="ARBA00001526"/>
    </source>
</evidence>
<keyword evidence="7" id="KW-0732">Signal</keyword>
<reference evidence="9 10" key="1">
    <citation type="journal article" date="2011" name="J. Bacteriol.">
        <title>Draft genome sequence of the polycyclic aromatic hydrocarbon-degrading, genetically engineered bioluminescent bioreporter Pseudomonas fluorescens HK44.</title>
        <authorList>
            <person name="Chauhan A."/>
            <person name="Layton A.C."/>
            <person name="Williams D.E."/>
            <person name="Smartt A.E."/>
            <person name="Ripp S."/>
            <person name="Karpinets T.V."/>
            <person name="Brown S.D."/>
            <person name="Sayler G.S."/>
        </authorList>
    </citation>
    <scope>NUCLEOTIDE SEQUENCE [LARGE SCALE GENOMIC DNA]</scope>
    <source>
        <strain evidence="9 10">HK44</strain>
    </source>
</reference>
<keyword evidence="4 6" id="KW-0378">Hydrolase</keyword>
<evidence type="ECO:0000313" key="10">
    <source>
        <dbReference type="Proteomes" id="UP000022611"/>
    </source>
</evidence>
<sequence length="393" mass="42586">MRFIAKPCAALLLLASTVSVGNLAMANAQRSDIDNVVQDAAQAVMQQYNIPGLAIAVTANGKQHFYNFGVASRETQQKVTSDTLFEIGSISKTFTVTLAAYAEVNGQLSLTDHPGKYLPELAGSPFDKATLINLATHTAGGFPLQVPDQVQNNQQLMDYFKAWQPTYAPGAQRTYANPSIGALGMITAISMKMPFAVALEQRLFPALGMPNSFINIPASKLSLYAQGYNKQDVPVRLNPGVLGDEAYSVKTSSTDLIRFVEANLGVAKVEAKLGRALMETHKGYFQVGPMTQDLIWEQYAYPVQLSALVEGNADKMIYDSHVVTALNPPLAPQEAVWVNKTGSTGGFSAYVAFVPEKKFGIVVLANKSYPNEPRVRLAHRILSELDCCSLAED</sequence>
<dbReference type="HOGENOM" id="CLU_020027_10_0_6"/>
<dbReference type="eggNOG" id="COG1680">
    <property type="taxonomic scope" value="Bacteria"/>
</dbReference>
<dbReference type="RefSeq" id="WP_019692735.1">
    <property type="nucleotide sequence ID" value="NZ_AFOY02000010.1"/>
</dbReference>
<feature type="chain" id="PRO_5001456794" description="Beta-lactamase" evidence="7">
    <location>
        <begin position="25"/>
        <end position="393"/>
    </location>
</feature>
<evidence type="ECO:0000259" key="8">
    <source>
        <dbReference type="Pfam" id="PF00144"/>
    </source>
</evidence>
<keyword evidence="5 6" id="KW-0046">Antibiotic resistance</keyword>
<accession>A0A010SUD7</accession>
<feature type="domain" description="Beta-lactamase-related" evidence="8">
    <location>
        <begin position="38"/>
        <end position="383"/>
    </location>
</feature>
<dbReference type="GO" id="GO:0017001">
    <property type="term" value="P:antibiotic catabolic process"/>
    <property type="evidence" value="ECO:0007669"/>
    <property type="project" value="InterPro"/>
</dbReference>
<dbReference type="EC" id="3.5.2.6" evidence="3 6"/>
<dbReference type="AlphaFoldDB" id="A0A010SUD7"/>
<dbReference type="GO" id="GO:0008800">
    <property type="term" value="F:beta-lactamase activity"/>
    <property type="evidence" value="ECO:0007669"/>
    <property type="project" value="UniProtKB-UniRule"/>
</dbReference>
<evidence type="ECO:0000313" key="9">
    <source>
        <dbReference type="EMBL" id="EXF94538.1"/>
    </source>
</evidence>
<dbReference type="InterPro" id="IPR058136">
    <property type="entry name" value="AmpC"/>
</dbReference>
<proteinExistence type="inferred from homology"/>
<evidence type="ECO:0000256" key="2">
    <source>
        <dbReference type="ARBA" id="ARBA00007840"/>
    </source>
</evidence>